<organism evidence="1 2">
    <name type="scientific">candidate division MSBL1 archaeon SCGC-AAA259D14</name>
    <dbReference type="NCBI Taxonomy" id="1698261"/>
    <lineage>
        <taxon>Archaea</taxon>
        <taxon>Methanobacteriati</taxon>
        <taxon>Methanobacteriota</taxon>
        <taxon>candidate division MSBL1</taxon>
    </lineage>
</organism>
<reference evidence="1 2" key="1">
    <citation type="journal article" date="2016" name="Sci. Rep.">
        <title>Metabolic traits of an uncultured archaeal lineage -MSBL1- from brine pools of the Red Sea.</title>
        <authorList>
            <person name="Mwirichia R."/>
            <person name="Alam I."/>
            <person name="Rashid M."/>
            <person name="Vinu M."/>
            <person name="Ba-Alawi W."/>
            <person name="Anthony Kamau A."/>
            <person name="Kamanda Ngugi D."/>
            <person name="Goker M."/>
            <person name="Klenk H.P."/>
            <person name="Bajic V."/>
            <person name="Stingl U."/>
        </authorList>
    </citation>
    <scope>NUCLEOTIDE SEQUENCE [LARGE SCALE GENOMIC DNA]</scope>
    <source>
        <strain evidence="1">SCGC-AAA259D14</strain>
    </source>
</reference>
<sequence>MIYEFGPAFMKNPKPKTRNRLAPEVLDCREVLRGIFTRSRNRVLLAVLRSGRRTVKSRDFSVN</sequence>
<gene>
    <name evidence="1" type="ORF">AKJ62_02645</name>
</gene>
<name>A0A133U609_9EURY</name>
<evidence type="ECO:0000313" key="1">
    <source>
        <dbReference type="EMBL" id="KXA89634.1"/>
    </source>
</evidence>
<keyword evidence="2" id="KW-1185">Reference proteome</keyword>
<evidence type="ECO:0000313" key="2">
    <source>
        <dbReference type="Proteomes" id="UP000070589"/>
    </source>
</evidence>
<dbReference type="AlphaFoldDB" id="A0A133U609"/>
<dbReference type="EMBL" id="LHXL01000028">
    <property type="protein sequence ID" value="KXA89634.1"/>
    <property type="molecule type" value="Genomic_DNA"/>
</dbReference>
<accession>A0A133U609</accession>
<dbReference type="Proteomes" id="UP000070589">
    <property type="component" value="Unassembled WGS sequence"/>
</dbReference>
<proteinExistence type="predicted"/>
<protein>
    <submittedName>
        <fullName evidence="1">Uncharacterized protein</fullName>
    </submittedName>
</protein>
<comment type="caution">
    <text evidence="1">The sequence shown here is derived from an EMBL/GenBank/DDBJ whole genome shotgun (WGS) entry which is preliminary data.</text>
</comment>